<dbReference type="GO" id="GO:0016757">
    <property type="term" value="F:glycosyltransferase activity"/>
    <property type="evidence" value="ECO:0007669"/>
    <property type="project" value="UniProtKB-KW"/>
</dbReference>
<evidence type="ECO:0000259" key="2">
    <source>
        <dbReference type="Pfam" id="PF00535"/>
    </source>
</evidence>
<feature type="domain" description="Glycosyltransferase 2-like" evidence="2">
    <location>
        <begin position="46"/>
        <end position="115"/>
    </location>
</feature>
<dbReference type="InterPro" id="IPR029044">
    <property type="entry name" value="Nucleotide-diphossugar_trans"/>
</dbReference>
<name>A0ABW8RKL8_9BACI</name>
<dbReference type="RefSeq" id="WP_406582552.1">
    <property type="nucleotide sequence ID" value="NZ_JBJHQH010000019.1"/>
</dbReference>
<dbReference type="EMBL" id="JBJHQH010000019">
    <property type="protein sequence ID" value="MFK9094063.1"/>
    <property type="molecule type" value="Genomic_DNA"/>
</dbReference>
<dbReference type="Pfam" id="PF00535">
    <property type="entry name" value="Glycos_transf_2"/>
    <property type="match status" value="1"/>
</dbReference>
<accession>A0ABW8RKL8</accession>
<comment type="caution">
    <text evidence="4">The sequence shown here is derived from an EMBL/GenBank/DDBJ whole genome shotgun (WGS) entry which is preliminary data.</text>
</comment>
<dbReference type="Proteomes" id="UP001623041">
    <property type="component" value="Unassembled WGS sequence"/>
</dbReference>
<evidence type="ECO:0000259" key="3">
    <source>
        <dbReference type="Pfam" id="PF02709"/>
    </source>
</evidence>
<organism evidence="4 5">
    <name type="scientific">Bacillus salipaludis</name>
    <dbReference type="NCBI Taxonomy" id="2547811"/>
    <lineage>
        <taxon>Bacteria</taxon>
        <taxon>Bacillati</taxon>
        <taxon>Bacillota</taxon>
        <taxon>Bacilli</taxon>
        <taxon>Bacillales</taxon>
        <taxon>Bacillaceae</taxon>
        <taxon>Bacillus</taxon>
    </lineage>
</organism>
<dbReference type="SUPFAM" id="SSF53448">
    <property type="entry name" value="Nucleotide-diphospho-sugar transferases"/>
    <property type="match status" value="1"/>
</dbReference>
<feature type="domain" description="Galactosyltransferase C-terminal" evidence="3">
    <location>
        <begin position="132"/>
        <end position="170"/>
    </location>
</feature>
<reference evidence="4 5" key="1">
    <citation type="submission" date="2024-11" db="EMBL/GenBank/DDBJ databases">
        <authorList>
            <person name="Lucas J.A."/>
        </authorList>
    </citation>
    <scope>NUCLEOTIDE SEQUENCE [LARGE SCALE GENOMIC DNA]</scope>
    <source>
        <strain evidence="4 5">Z 5.4</strain>
    </source>
</reference>
<evidence type="ECO:0000256" key="1">
    <source>
        <dbReference type="ARBA" id="ARBA00022679"/>
    </source>
</evidence>
<keyword evidence="1" id="KW-0808">Transferase</keyword>
<evidence type="ECO:0000313" key="4">
    <source>
        <dbReference type="EMBL" id="MFK9094063.1"/>
    </source>
</evidence>
<dbReference type="InterPro" id="IPR001173">
    <property type="entry name" value="Glyco_trans_2-like"/>
</dbReference>
<dbReference type="InterPro" id="IPR027791">
    <property type="entry name" value="Galactosyl_T_C"/>
</dbReference>
<protein>
    <submittedName>
        <fullName evidence="4">Galactosyltransferase-related protein</fullName>
    </submittedName>
</protein>
<dbReference type="Pfam" id="PF02709">
    <property type="entry name" value="Glyco_transf_7C"/>
    <property type="match status" value="1"/>
</dbReference>
<keyword evidence="5" id="KW-1185">Reference proteome</keyword>
<gene>
    <name evidence="4" type="ORF">ACJEBI_21650</name>
</gene>
<proteinExistence type="predicted"/>
<sequence>MFENVSIIIPFQTDHGPREEAFEWLKRYYAAVMPDAELCLGLYSGNEINKSKAVNQAAKRATKDIFVIADADVVYDPTLIKKAIELLKEAAWVVPFTEIYDIPKQETKYLLRKQPSWPLRVNIEDCVKAEWLYEGFAGKINVIPRVHFEAVGGFDERFIGWGGEDDAFSHAVNTLCGKFVNIEAKVFHLWHPPAYSDTNPYSEPNKKLLNRYLSASGNSYETLKIIMEREEFVKNKPLLSEKFNKIMDSSQSKICFMILVHEQRDLVQELIENVKYYCPNSSLVLYNGGDDPALCDYLGVPVCPTSRKLERGFTTIYFLETMEWLEEMGMDYEYLINIDSDALFFRKGYEDFIEKQMGDTDYMAVKLRIPEEDWYIGNELKKDLNRWQSLFNVSPFYGIFNVGQVFSRSLVKALLHPVRKEKLKKALLKTISFGTDEIFFVNMAKELGFRVKSYPNDTDEKLIRYRPFLTLDEIVYSLNDYQNSWLCHPITRDKKDLARKLIKHLGAEYYSKRYRRDIYPWYKSNQEAYMPSLPITSSFGTKELIVRSGSFLTHYWKEGKSGKWYKNETFAAGVTGIPVWNETDSGRFEVVCKLASGGIGLWWRDNNQKGYPWYGPSLIINQDVEPIMITQLEDGSTLLICKDENRLGYWVEN</sequence>
<evidence type="ECO:0000313" key="5">
    <source>
        <dbReference type="Proteomes" id="UP001623041"/>
    </source>
</evidence>
<keyword evidence="4" id="KW-0328">Glycosyltransferase</keyword>
<dbReference type="Gene3D" id="3.90.550.10">
    <property type="entry name" value="Spore Coat Polysaccharide Biosynthesis Protein SpsA, Chain A"/>
    <property type="match status" value="1"/>
</dbReference>